<dbReference type="Gene3D" id="3.40.50.150">
    <property type="entry name" value="Vaccinia Virus protein VP39"/>
    <property type="match status" value="1"/>
</dbReference>
<keyword evidence="4" id="KW-1185">Reference proteome</keyword>
<dbReference type="InterPro" id="IPR050210">
    <property type="entry name" value="tRNA_Adenine-N(6)_MTase"/>
</dbReference>
<dbReference type="GO" id="GO:0008757">
    <property type="term" value="F:S-adenosylmethionine-dependent methyltransferase activity"/>
    <property type="evidence" value="ECO:0007669"/>
    <property type="project" value="UniProtKB-ARBA"/>
</dbReference>
<protein>
    <submittedName>
        <fullName evidence="3">Methyltransferase</fullName>
    </submittedName>
</protein>
<dbReference type="AlphaFoldDB" id="A0A2K8NWZ8"/>
<dbReference type="GO" id="GO:0032259">
    <property type="term" value="P:methylation"/>
    <property type="evidence" value="ECO:0007669"/>
    <property type="project" value="UniProtKB-KW"/>
</dbReference>
<dbReference type="SUPFAM" id="SSF53335">
    <property type="entry name" value="S-adenosyl-L-methionine-dependent methyltransferases"/>
    <property type="match status" value="1"/>
</dbReference>
<keyword evidence="3" id="KW-0489">Methyltransferase</keyword>
<keyword evidence="1" id="KW-0175">Coiled coil</keyword>
<dbReference type="PANTHER" id="PTHR47739">
    <property type="entry name" value="TRNA1(VAL) (ADENINE(37)-N6)-METHYLTRANSFERASE"/>
    <property type="match status" value="1"/>
</dbReference>
<accession>A0A2K8NWZ8</accession>
<dbReference type="Proteomes" id="UP000231896">
    <property type="component" value="Chromosome"/>
</dbReference>
<dbReference type="PANTHER" id="PTHR47739:SF1">
    <property type="entry name" value="TRNA1(VAL) (ADENINE(37)-N6)-METHYLTRANSFERASE"/>
    <property type="match status" value="1"/>
</dbReference>
<dbReference type="Pfam" id="PF05175">
    <property type="entry name" value="MTS"/>
    <property type="match status" value="1"/>
</dbReference>
<evidence type="ECO:0000313" key="3">
    <source>
        <dbReference type="EMBL" id="ATZ18375.1"/>
    </source>
</evidence>
<dbReference type="GO" id="GO:0003676">
    <property type="term" value="F:nucleic acid binding"/>
    <property type="evidence" value="ECO:0007669"/>
    <property type="project" value="InterPro"/>
</dbReference>
<gene>
    <name evidence="3" type="ORF">EMELA_v1c08920</name>
</gene>
<dbReference type="KEGG" id="eml:EMELA_v1c08920"/>
<evidence type="ECO:0000313" key="4">
    <source>
        <dbReference type="Proteomes" id="UP000231896"/>
    </source>
</evidence>
<dbReference type="GO" id="GO:0008170">
    <property type="term" value="F:N-methyltransferase activity"/>
    <property type="evidence" value="ECO:0007669"/>
    <property type="project" value="UniProtKB-ARBA"/>
</dbReference>
<dbReference type="InterPro" id="IPR007848">
    <property type="entry name" value="Small_mtfrase_dom"/>
</dbReference>
<dbReference type="OrthoDB" id="9777257at2"/>
<sequence length="240" mass="27565">MKILNDLLGYENRKIYQDSEMFNFTLDSILIARFFNYKSGIKKIIDFGTNNAVIPLILTKYTNAKITGVEIQTKAAKLARENVKLNKLEDQIEIVNADIKDYAKAMANKFDAVICNPPFFKKHEESKVKKVSEEVVNARHETLITLEEIIKNAGLILKNGGLFTLVHRPERIDEIINLLYKYKFAPKRMQFVHSKANDEAKTVLIDAILEGNEGMHIITPLIAHKDDESYTNELLKYFKD</sequence>
<keyword evidence="3" id="KW-0808">Transferase</keyword>
<dbReference type="InterPro" id="IPR029063">
    <property type="entry name" value="SAM-dependent_MTases_sf"/>
</dbReference>
<reference evidence="3 4" key="1">
    <citation type="submission" date="2017-11" db="EMBL/GenBank/DDBJ databases">
        <title>Genome sequence of Entomoplasma melaleucae M1 (ATCC 49191).</title>
        <authorList>
            <person name="Lo W.-S."/>
            <person name="Gasparich G.E."/>
            <person name="Kuo C.-H."/>
        </authorList>
    </citation>
    <scope>NUCLEOTIDE SEQUENCE [LARGE SCALE GENOMIC DNA]</scope>
    <source>
        <strain evidence="3 4">M1</strain>
    </source>
</reference>
<dbReference type="InterPro" id="IPR002052">
    <property type="entry name" value="DNA_methylase_N6_adenine_CS"/>
</dbReference>
<dbReference type="PROSITE" id="PS00092">
    <property type="entry name" value="N6_MTASE"/>
    <property type="match status" value="1"/>
</dbReference>
<evidence type="ECO:0000259" key="2">
    <source>
        <dbReference type="Pfam" id="PF05175"/>
    </source>
</evidence>
<organism evidence="3 4">
    <name type="scientific">Mesoplasma melaleucae</name>
    <dbReference type="NCBI Taxonomy" id="81459"/>
    <lineage>
        <taxon>Bacteria</taxon>
        <taxon>Bacillati</taxon>
        <taxon>Mycoplasmatota</taxon>
        <taxon>Mollicutes</taxon>
        <taxon>Entomoplasmatales</taxon>
        <taxon>Entomoplasmataceae</taxon>
        <taxon>Mesoplasma</taxon>
    </lineage>
</organism>
<feature type="coiled-coil region" evidence="1">
    <location>
        <begin position="71"/>
        <end position="141"/>
    </location>
</feature>
<dbReference type="CDD" id="cd02440">
    <property type="entry name" value="AdoMet_MTases"/>
    <property type="match status" value="1"/>
</dbReference>
<proteinExistence type="predicted"/>
<dbReference type="EMBL" id="CP024964">
    <property type="protein sequence ID" value="ATZ18375.1"/>
    <property type="molecule type" value="Genomic_DNA"/>
</dbReference>
<dbReference type="STRING" id="1408435.GCA_000685885_00091"/>
<dbReference type="RefSeq" id="WP_028123899.1">
    <property type="nucleotide sequence ID" value="NZ_CP024964.1"/>
</dbReference>
<evidence type="ECO:0000256" key="1">
    <source>
        <dbReference type="SAM" id="Coils"/>
    </source>
</evidence>
<name>A0A2K8NWZ8_9MOLU</name>
<feature type="domain" description="Methyltransferase small" evidence="2">
    <location>
        <begin position="41"/>
        <end position="141"/>
    </location>
</feature>